<keyword evidence="1" id="KW-0812">Transmembrane</keyword>
<organism evidence="2 3">
    <name type="scientific">Halomonas urumqiensis</name>
    <dbReference type="NCBI Taxonomy" id="1684789"/>
    <lineage>
        <taxon>Bacteria</taxon>
        <taxon>Pseudomonadati</taxon>
        <taxon>Pseudomonadota</taxon>
        <taxon>Gammaproteobacteria</taxon>
        <taxon>Oceanospirillales</taxon>
        <taxon>Halomonadaceae</taxon>
        <taxon>Halomonas</taxon>
    </lineage>
</organism>
<gene>
    <name evidence="2" type="ORF">C1H70_17265</name>
</gene>
<dbReference type="OrthoDB" id="6166840at2"/>
<evidence type="ECO:0000313" key="3">
    <source>
        <dbReference type="Proteomes" id="UP000235547"/>
    </source>
</evidence>
<evidence type="ECO:0000256" key="1">
    <source>
        <dbReference type="SAM" id="Phobius"/>
    </source>
</evidence>
<keyword evidence="1" id="KW-0472">Membrane</keyword>
<reference evidence="2 3" key="1">
    <citation type="submission" date="2018-01" db="EMBL/GenBank/DDBJ databases">
        <title>Halomonas endophytica sp. nov., isolated from storage liquid in the stems of Populus euphratica.</title>
        <authorList>
            <person name="Chen C."/>
        </authorList>
    </citation>
    <scope>NUCLEOTIDE SEQUENCE [LARGE SCALE GENOMIC DNA]</scope>
    <source>
        <strain evidence="2 3">BZ-SZ-XJ27</strain>
    </source>
</reference>
<dbReference type="Proteomes" id="UP000235547">
    <property type="component" value="Unassembled WGS sequence"/>
</dbReference>
<keyword evidence="3" id="KW-1185">Reference proteome</keyword>
<dbReference type="EMBL" id="PNRG01000033">
    <property type="protein sequence ID" value="PMR78491.1"/>
    <property type="molecule type" value="Genomic_DNA"/>
</dbReference>
<proteinExistence type="predicted"/>
<accession>A0A2N7UDM5</accession>
<dbReference type="AlphaFoldDB" id="A0A2N7UDM5"/>
<keyword evidence="1" id="KW-1133">Transmembrane helix</keyword>
<dbReference type="RefSeq" id="WP_102589552.1">
    <property type="nucleotide sequence ID" value="NZ_BNAE01000001.1"/>
</dbReference>
<feature type="transmembrane region" description="Helical" evidence="1">
    <location>
        <begin position="94"/>
        <end position="119"/>
    </location>
</feature>
<protein>
    <recommendedName>
        <fullName evidence="4">DUF1449 domain-containing protein</fullName>
    </recommendedName>
</protein>
<name>A0A2N7UDM5_9GAMM</name>
<feature type="transmembrane region" description="Helical" evidence="1">
    <location>
        <begin position="6"/>
        <end position="32"/>
    </location>
</feature>
<comment type="caution">
    <text evidence="2">The sequence shown here is derived from an EMBL/GenBank/DDBJ whole genome shotgun (WGS) entry which is preliminary data.</text>
</comment>
<sequence>MPAISSIALSFPVVLFSLLLPLMLLYWLLVALRLAPLELFEHDSLKGDHLSSTMVSLGFAGVPVSVALSMLLVLAGAVTLAIEMLVLRWLPLGLFRIPVGVAVLWLAFVLAQPLAAALCHRLHGWFHRHPATSRRCLLGERVLVTEGASEDELVCAVLVDDPDCLVRLHGKAGTMPAEGDTRVLVKYLADEDAYRSVAAQDYEDARSRLSRLRLQAKREATERSGRSSVATTH</sequence>
<evidence type="ECO:0000313" key="2">
    <source>
        <dbReference type="EMBL" id="PMR78491.1"/>
    </source>
</evidence>
<feature type="transmembrane region" description="Helical" evidence="1">
    <location>
        <begin position="53"/>
        <end position="82"/>
    </location>
</feature>
<evidence type="ECO:0008006" key="4">
    <source>
        <dbReference type="Google" id="ProtNLM"/>
    </source>
</evidence>